<evidence type="ECO:0000256" key="1">
    <source>
        <dbReference type="SAM" id="Phobius"/>
    </source>
</evidence>
<keyword evidence="1" id="KW-1133">Transmembrane helix</keyword>
<evidence type="ECO:0000313" key="4">
    <source>
        <dbReference type="Proteomes" id="UP000324781"/>
    </source>
</evidence>
<dbReference type="EMBL" id="FQZP01000121">
    <property type="protein sequence ID" value="SHJ65865.1"/>
    <property type="molecule type" value="Genomic_DNA"/>
</dbReference>
<dbReference type="Proteomes" id="UP000324781">
    <property type="component" value="Unassembled WGS sequence"/>
</dbReference>
<name>A0A1M6L3R1_9FIRM</name>
<keyword evidence="4" id="KW-1185">Reference proteome</keyword>
<proteinExistence type="predicted"/>
<evidence type="ECO:0000313" key="3">
    <source>
        <dbReference type="EMBL" id="SHJ65865.1"/>
    </source>
</evidence>
<dbReference type="RefSeq" id="WP_188118545.1">
    <property type="nucleotide sequence ID" value="NZ_FQZP01000121.1"/>
</dbReference>
<sequence length="202" mass="22665">MEQEVIQKGKKKSKLLMWIIIVNLILWPIAIYLILDSSQPGQFTPGIQTYSILDSFPNITPGQKDALVTALNYLNTMPFSYRGLIAQLEYEGFTRDDAVFAAQNCGANWKEQALIAAQNYLSVSAFSKKGLIEQLKYDGYTQDQAEYAANNCGADWNEQAALAAKNYLSIMPFTKEELIEQLKYDGFTQNQAIYGAKANGYK</sequence>
<feature type="domain" description="Putative host cell surface-exposed lipoprotein Ltp-like HTH region" evidence="2">
    <location>
        <begin position="108"/>
        <end position="151"/>
    </location>
</feature>
<dbReference type="Gene3D" id="1.10.10.10">
    <property type="entry name" value="Winged helix-like DNA-binding domain superfamily/Winged helix DNA-binding domain"/>
    <property type="match status" value="3"/>
</dbReference>
<dbReference type="AlphaFoldDB" id="A0A1M6L3R1"/>
<feature type="domain" description="Putative host cell surface-exposed lipoprotein Ltp-like HTH region" evidence="2">
    <location>
        <begin position="155"/>
        <end position="195"/>
    </location>
</feature>
<reference evidence="3 4" key="1">
    <citation type="submission" date="2016-11" db="EMBL/GenBank/DDBJ databases">
        <authorList>
            <person name="Varghese N."/>
            <person name="Submissions S."/>
        </authorList>
    </citation>
    <scope>NUCLEOTIDE SEQUENCE [LARGE SCALE GENOMIC DNA]</scope>
    <source>
        <strain evidence="3 4">DSM 19027</strain>
    </source>
</reference>
<organism evidence="3 4">
    <name type="scientific">Thermoclostridium caenicola</name>
    <dbReference type="NCBI Taxonomy" id="659425"/>
    <lineage>
        <taxon>Bacteria</taxon>
        <taxon>Bacillati</taxon>
        <taxon>Bacillota</taxon>
        <taxon>Clostridia</taxon>
        <taxon>Eubacteriales</taxon>
        <taxon>Oscillospiraceae</taxon>
        <taxon>Thermoclostridium</taxon>
    </lineage>
</organism>
<feature type="domain" description="Putative host cell surface-exposed lipoprotein Ltp-like HTH region" evidence="2">
    <location>
        <begin position="63"/>
        <end position="104"/>
    </location>
</feature>
<feature type="transmembrane region" description="Helical" evidence="1">
    <location>
        <begin position="15"/>
        <end position="35"/>
    </location>
</feature>
<keyword evidence="1" id="KW-0472">Membrane</keyword>
<gene>
    <name evidence="3" type="ORF">SAMN05444373_11211</name>
</gene>
<protein>
    <submittedName>
        <fullName evidence="3">Host cell surface-exposed lipoprotein</fullName>
    </submittedName>
</protein>
<evidence type="ECO:0000259" key="2">
    <source>
        <dbReference type="Pfam" id="PF07553"/>
    </source>
</evidence>
<dbReference type="InterPro" id="IPR036388">
    <property type="entry name" value="WH-like_DNA-bd_sf"/>
</dbReference>
<keyword evidence="3" id="KW-0449">Lipoprotein</keyword>
<keyword evidence="1" id="KW-0812">Transmembrane</keyword>
<dbReference type="InterPro" id="IPR011434">
    <property type="entry name" value="Ltp-like_HTH"/>
</dbReference>
<accession>A0A1M6L3R1</accession>
<dbReference type="Pfam" id="PF07553">
    <property type="entry name" value="Lipoprotein_Ltp"/>
    <property type="match status" value="3"/>
</dbReference>